<name>A0A6L5XJW9_9BACT</name>
<evidence type="ECO:0000313" key="4">
    <source>
        <dbReference type="EMBL" id="MSS27523.1"/>
    </source>
</evidence>
<accession>A0A6L5XJW9</accession>
<gene>
    <name evidence="4" type="ORF">FYJ44_05540</name>
</gene>
<evidence type="ECO:0000313" key="5">
    <source>
        <dbReference type="Proteomes" id="UP000477488"/>
    </source>
</evidence>
<dbReference type="Pfam" id="PF07007">
    <property type="entry name" value="LprI"/>
    <property type="match status" value="1"/>
</dbReference>
<dbReference type="InterPro" id="IPR009739">
    <property type="entry name" value="LprI-like_N"/>
</dbReference>
<evidence type="ECO:0000256" key="1">
    <source>
        <dbReference type="SAM" id="MobiDB-lite"/>
    </source>
</evidence>
<dbReference type="Proteomes" id="UP000477488">
    <property type="component" value="Unassembled WGS sequence"/>
</dbReference>
<sequence length="195" mass="20638">MLKYCAASAIPVPLLLALLLLAGFGSVPVVAADSGQTAPVAATPEVAPSASAPTTPDADEPSDDAAPDTAGNEGGDAENAAVVDRLLSRDYHVCMDAAAGVTVPMQDCMNAEVERLEKHLAERRARLVPMLSEERAKALNDTLDAWESLRKNGSAAMYDPEGGTLATVISALWYLEQTARMTRWLDDLEKSVSQQ</sequence>
<dbReference type="EMBL" id="VUMH01000004">
    <property type="protein sequence ID" value="MSS27523.1"/>
    <property type="molecule type" value="Genomic_DNA"/>
</dbReference>
<feature type="chain" id="PRO_5026927718" evidence="2">
    <location>
        <begin position="32"/>
        <end position="195"/>
    </location>
</feature>
<protein>
    <submittedName>
        <fullName evidence="4">DUF1311 domain-containing protein</fullName>
    </submittedName>
</protein>
<organism evidence="4 5">
    <name type="scientific">Desulfovibrio porci</name>
    <dbReference type="NCBI Taxonomy" id="2605782"/>
    <lineage>
        <taxon>Bacteria</taxon>
        <taxon>Pseudomonadati</taxon>
        <taxon>Thermodesulfobacteriota</taxon>
        <taxon>Desulfovibrionia</taxon>
        <taxon>Desulfovibrionales</taxon>
        <taxon>Desulfovibrionaceae</taxon>
        <taxon>Desulfovibrio</taxon>
    </lineage>
</organism>
<keyword evidence="2" id="KW-0732">Signal</keyword>
<feature type="compositionally biased region" description="Acidic residues" evidence="1">
    <location>
        <begin position="57"/>
        <end position="66"/>
    </location>
</feature>
<feature type="compositionally biased region" description="Low complexity" evidence="1">
    <location>
        <begin position="67"/>
        <end position="78"/>
    </location>
</feature>
<evidence type="ECO:0000259" key="3">
    <source>
        <dbReference type="Pfam" id="PF07007"/>
    </source>
</evidence>
<evidence type="ECO:0000256" key="2">
    <source>
        <dbReference type="SAM" id="SignalP"/>
    </source>
</evidence>
<feature type="domain" description="Lysozyme inhibitor LprI-like N-terminal" evidence="3">
    <location>
        <begin position="94"/>
        <end position="185"/>
    </location>
</feature>
<feature type="compositionally biased region" description="Low complexity" evidence="1">
    <location>
        <begin position="41"/>
        <end position="56"/>
    </location>
</feature>
<reference evidence="4 5" key="1">
    <citation type="submission" date="2019-09" db="EMBL/GenBank/DDBJ databases">
        <title>In-depth cultivation of the pig gut microbiome towards novel bacterial diversity and tailored functional studies.</title>
        <authorList>
            <person name="Wylensek D."/>
            <person name="Hitch T.C.A."/>
            <person name="Clavel T."/>
        </authorList>
    </citation>
    <scope>NUCLEOTIDE SEQUENCE [LARGE SCALE GENOMIC DNA]</scope>
    <source>
        <strain evidence="4 5">PG-178-WT-4</strain>
    </source>
</reference>
<feature type="region of interest" description="Disordered" evidence="1">
    <location>
        <begin position="41"/>
        <end position="78"/>
    </location>
</feature>
<dbReference type="AlphaFoldDB" id="A0A6L5XJW9"/>
<keyword evidence="5" id="KW-1185">Reference proteome</keyword>
<dbReference type="RefSeq" id="WP_154509959.1">
    <property type="nucleotide sequence ID" value="NZ_DBFWWU010000015.1"/>
</dbReference>
<proteinExistence type="predicted"/>
<feature type="signal peptide" evidence="2">
    <location>
        <begin position="1"/>
        <end position="31"/>
    </location>
</feature>
<comment type="caution">
    <text evidence="4">The sequence shown here is derived from an EMBL/GenBank/DDBJ whole genome shotgun (WGS) entry which is preliminary data.</text>
</comment>